<evidence type="ECO:0000256" key="4">
    <source>
        <dbReference type="ARBA" id="ARBA00022576"/>
    </source>
</evidence>
<evidence type="ECO:0000256" key="1">
    <source>
        <dbReference type="ARBA" id="ARBA00001933"/>
    </source>
</evidence>
<organism evidence="11 12">
    <name type="scientific">Lederbergia ruris</name>
    <dbReference type="NCBI Taxonomy" id="217495"/>
    <lineage>
        <taxon>Bacteria</taxon>
        <taxon>Bacillati</taxon>
        <taxon>Bacillota</taxon>
        <taxon>Bacilli</taxon>
        <taxon>Bacillales</taxon>
        <taxon>Bacillaceae</taxon>
        <taxon>Lederbergia</taxon>
    </lineage>
</organism>
<dbReference type="InterPro" id="IPR050106">
    <property type="entry name" value="HistidinolP_aminotransfase"/>
</dbReference>
<sequence length="358" mass="40296">MNVKSQLSTLKAYTPGKTTDEVKKEYQLEKIVKLASNENPYGCSPNVLKAISQTNTLAIYPDGAAAELKKAVAEHLGVDQAKLIFSSGLDELIQIISRAVLSPEANTVMASETFSQYRHHAIIEGAEVREIPLLEGVHDLDKMAEAIDENTKLVWICNPNNPTGTYVAKEDLLRFLDKVPNNVLVVVDEAYYEYVTINDYPQTIPLLDKYENLLVMRTFSKAYGLAGIRIGYGVASPALINKLDIVRLPFNTSSLAQTAAIAALEDPEFIEECVIINTNELQKYYHFFDQQQISYYPSQTNFIFLQLSKPAIEEMFQQLLEKGWIVRKFPKGIRITIGTEQENEELLKILKEVIPCIQ</sequence>
<keyword evidence="12" id="KW-1185">Reference proteome</keyword>
<dbReference type="GO" id="GO:0008483">
    <property type="term" value="F:transaminase activity"/>
    <property type="evidence" value="ECO:0007669"/>
    <property type="project" value="UniProtKB-KW"/>
</dbReference>
<feature type="domain" description="Aminotransferase class I/classII large" evidence="10">
    <location>
        <begin position="30"/>
        <end position="349"/>
    </location>
</feature>
<dbReference type="InterPro" id="IPR005861">
    <property type="entry name" value="HisP_aminotrans"/>
</dbReference>
<dbReference type="SUPFAM" id="SSF53383">
    <property type="entry name" value="PLP-dependent transferases"/>
    <property type="match status" value="1"/>
</dbReference>
<keyword evidence="7 9" id="KW-0368">Histidine biosynthesis</keyword>
<keyword evidence="6 9" id="KW-0663">Pyridoxal phosphate</keyword>
<dbReference type="PANTHER" id="PTHR43643:SF3">
    <property type="entry name" value="HISTIDINOL-PHOSPHATE AMINOTRANSFERASE"/>
    <property type="match status" value="1"/>
</dbReference>
<dbReference type="EC" id="2.6.1.9" evidence="9"/>
<comment type="similarity">
    <text evidence="9">Belongs to the class-II pyridoxal-phosphate-dependent aminotransferase family. Histidinol-phosphate aminotransferase subfamily.</text>
</comment>
<evidence type="ECO:0000256" key="3">
    <source>
        <dbReference type="ARBA" id="ARBA00011738"/>
    </source>
</evidence>
<dbReference type="InterPro" id="IPR015421">
    <property type="entry name" value="PyrdxlP-dep_Trfase_major"/>
</dbReference>
<comment type="caution">
    <text evidence="11">The sequence shown here is derived from an EMBL/GenBank/DDBJ whole genome shotgun (WGS) entry which is preliminary data.</text>
</comment>
<evidence type="ECO:0000256" key="7">
    <source>
        <dbReference type="ARBA" id="ARBA00023102"/>
    </source>
</evidence>
<keyword evidence="9" id="KW-0028">Amino-acid biosynthesis</keyword>
<comment type="pathway">
    <text evidence="2 9">Amino-acid biosynthesis; L-histidine biosynthesis; L-histidine from 5-phospho-alpha-D-ribose 1-diphosphate: step 7/9.</text>
</comment>
<comment type="catalytic activity">
    <reaction evidence="8 9">
        <text>L-histidinol phosphate + 2-oxoglutarate = 3-(imidazol-4-yl)-2-oxopropyl phosphate + L-glutamate</text>
        <dbReference type="Rhea" id="RHEA:23744"/>
        <dbReference type="ChEBI" id="CHEBI:16810"/>
        <dbReference type="ChEBI" id="CHEBI:29985"/>
        <dbReference type="ChEBI" id="CHEBI:57766"/>
        <dbReference type="ChEBI" id="CHEBI:57980"/>
        <dbReference type="EC" id="2.6.1.9"/>
    </reaction>
</comment>
<dbReference type="PROSITE" id="PS00599">
    <property type="entry name" value="AA_TRANSFER_CLASS_2"/>
    <property type="match status" value="1"/>
</dbReference>
<protein>
    <recommendedName>
        <fullName evidence="9">Histidinol-phosphate aminotransferase</fullName>
        <ecNumber evidence="9">2.6.1.9</ecNumber>
    </recommendedName>
    <alternativeName>
        <fullName evidence="9">Imidazole acetol-phosphate transaminase</fullName>
    </alternativeName>
</protein>
<dbReference type="PANTHER" id="PTHR43643">
    <property type="entry name" value="HISTIDINOL-PHOSPHATE AMINOTRANSFERASE 2"/>
    <property type="match status" value="1"/>
</dbReference>
<dbReference type="NCBIfam" id="TIGR01141">
    <property type="entry name" value="hisC"/>
    <property type="match status" value="1"/>
</dbReference>
<reference evidence="11 12" key="1">
    <citation type="submission" date="2021-03" db="EMBL/GenBank/DDBJ databases">
        <title>Antimicrobial resistance genes in bacteria isolated from Japanese honey, and their potential for conferring macrolide and lincosamide resistance in the American foulbrood pathogen Paenibacillus larvae.</title>
        <authorList>
            <person name="Okamoto M."/>
            <person name="Kumagai M."/>
            <person name="Kanamori H."/>
            <person name="Takamatsu D."/>
        </authorList>
    </citation>
    <scope>NUCLEOTIDE SEQUENCE [LARGE SCALE GENOMIC DNA]</scope>
    <source>
        <strain evidence="11 12">J8TS2</strain>
    </source>
</reference>
<proteinExistence type="inferred from homology"/>
<accession>A0ABQ4KHD6</accession>
<keyword evidence="5 9" id="KW-0808">Transferase</keyword>
<dbReference type="Proteomes" id="UP000679950">
    <property type="component" value="Unassembled WGS sequence"/>
</dbReference>
<dbReference type="InterPro" id="IPR004839">
    <property type="entry name" value="Aminotransferase_I/II_large"/>
</dbReference>
<comment type="cofactor">
    <cofactor evidence="1 9">
        <name>pyridoxal 5'-phosphate</name>
        <dbReference type="ChEBI" id="CHEBI:597326"/>
    </cofactor>
</comment>
<dbReference type="InterPro" id="IPR001917">
    <property type="entry name" value="Aminotrans_II_pyridoxalP_BS"/>
</dbReference>
<dbReference type="Gene3D" id="3.90.1150.10">
    <property type="entry name" value="Aspartate Aminotransferase, domain 1"/>
    <property type="match status" value="1"/>
</dbReference>
<dbReference type="Gene3D" id="3.40.640.10">
    <property type="entry name" value="Type I PLP-dependent aspartate aminotransferase-like (Major domain)"/>
    <property type="match status" value="1"/>
</dbReference>
<evidence type="ECO:0000256" key="8">
    <source>
        <dbReference type="ARBA" id="ARBA00047481"/>
    </source>
</evidence>
<evidence type="ECO:0000313" key="11">
    <source>
        <dbReference type="EMBL" id="GIN56544.1"/>
    </source>
</evidence>
<evidence type="ECO:0000256" key="5">
    <source>
        <dbReference type="ARBA" id="ARBA00022679"/>
    </source>
</evidence>
<feature type="modified residue" description="N6-(pyridoxal phosphate)lysine" evidence="9">
    <location>
        <position position="221"/>
    </location>
</feature>
<evidence type="ECO:0000313" key="12">
    <source>
        <dbReference type="Proteomes" id="UP000679950"/>
    </source>
</evidence>
<evidence type="ECO:0000259" key="10">
    <source>
        <dbReference type="Pfam" id="PF00155"/>
    </source>
</evidence>
<name>A0ABQ4KHD6_9BACI</name>
<dbReference type="Pfam" id="PF00155">
    <property type="entry name" value="Aminotran_1_2"/>
    <property type="match status" value="1"/>
</dbReference>
<dbReference type="EMBL" id="BORB01000005">
    <property type="protein sequence ID" value="GIN56544.1"/>
    <property type="molecule type" value="Genomic_DNA"/>
</dbReference>
<keyword evidence="4 9" id="KW-0032">Aminotransferase</keyword>
<evidence type="ECO:0000256" key="2">
    <source>
        <dbReference type="ARBA" id="ARBA00005011"/>
    </source>
</evidence>
<dbReference type="RefSeq" id="WP_212965598.1">
    <property type="nucleotide sequence ID" value="NZ_BORB01000005.1"/>
</dbReference>
<gene>
    <name evidence="11" type="primary">hisC1</name>
    <name evidence="9" type="synonym">hisC</name>
    <name evidence="11" type="ORF">J8TS2_08630</name>
</gene>
<evidence type="ECO:0000256" key="6">
    <source>
        <dbReference type="ARBA" id="ARBA00022898"/>
    </source>
</evidence>
<dbReference type="InterPro" id="IPR015424">
    <property type="entry name" value="PyrdxlP-dep_Trfase"/>
</dbReference>
<dbReference type="HAMAP" id="MF_01023">
    <property type="entry name" value="HisC_aminotrans_2"/>
    <property type="match status" value="1"/>
</dbReference>
<comment type="subunit">
    <text evidence="3 9">Homodimer.</text>
</comment>
<evidence type="ECO:0000256" key="9">
    <source>
        <dbReference type="HAMAP-Rule" id="MF_01023"/>
    </source>
</evidence>
<dbReference type="InterPro" id="IPR015422">
    <property type="entry name" value="PyrdxlP-dep_Trfase_small"/>
</dbReference>
<dbReference type="CDD" id="cd00609">
    <property type="entry name" value="AAT_like"/>
    <property type="match status" value="1"/>
</dbReference>